<accession>A0AAN7AFL6</accession>
<dbReference type="Pfam" id="PF25488">
    <property type="entry name" value="RNaseT2L_C"/>
    <property type="match status" value="1"/>
</dbReference>
<name>A0AAN7AFL6_9PEZI</name>
<organism evidence="3 4">
    <name type="scientific">Podospora australis</name>
    <dbReference type="NCBI Taxonomy" id="1536484"/>
    <lineage>
        <taxon>Eukaryota</taxon>
        <taxon>Fungi</taxon>
        <taxon>Dikarya</taxon>
        <taxon>Ascomycota</taxon>
        <taxon>Pezizomycotina</taxon>
        <taxon>Sordariomycetes</taxon>
        <taxon>Sordariomycetidae</taxon>
        <taxon>Sordariales</taxon>
        <taxon>Podosporaceae</taxon>
        <taxon>Podospora</taxon>
    </lineage>
</organism>
<reference evidence="3" key="1">
    <citation type="journal article" date="2023" name="Mol. Phylogenet. Evol.">
        <title>Genome-scale phylogeny and comparative genomics of the fungal order Sordariales.</title>
        <authorList>
            <person name="Hensen N."/>
            <person name="Bonometti L."/>
            <person name="Westerberg I."/>
            <person name="Brannstrom I.O."/>
            <person name="Guillou S."/>
            <person name="Cros-Aarteil S."/>
            <person name="Calhoun S."/>
            <person name="Haridas S."/>
            <person name="Kuo A."/>
            <person name="Mondo S."/>
            <person name="Pangilinan J."/>
            <person name="Riley R."/>
            <person name="LaButti K."/>
            <person name="Andreopoulos B."/>
            <person name="Lipzen A."/>
            <person name="Chen C."/>
            <person name="Yan M."/>
            <person name="Daum C."/>
            <person name="Ng V."/>
            <person name="Clum A."/>
            <person name="Steindorff A."/>
            <person name="Ohm R.A."/>
            <person name="Martin F."/>
            <person name="Silar P."/>
            <person name="Natvig D.O."/>
            <person name="Lalanne C."/>
            <person name="Gautier V."/>
            <person name="Ament-Velasquez S.L."/>
            <person name="Kruys A."/>
            <person name="Hutchinson M.I."/>
            <person name="Powell A.J."/>
            <person name="Barry K."/>
            <person name="Miller A.N."/>
            <person name="Grigoriev I.V."/>
            <person name="Debuchy R."/>
            <person name="Gladieux P."/>
            <person name="Hiltunen Thoren M."/>
            <person name="Johannesson H."/>
        </authorList>
    </citation>
    <scope>NUCLEOTIDE SEQUENCE</scope>
    <source>
        <strain evidence="3">PSN309</strain>
    </source>
</reference>
<dbReference type="AlphaFoldDB" id="A0AAN7AFL6"/>
<evidence type="ECO:0000313" key="3">
    <source>
        <dbReference type="EMBL" id="KAK4185468.1"/>
    </source>
</evidence>
<evidence type="ECO:0000313" key="4">
    <source>
        <dbReference type="Proteomes" id="UP001302126"/>
    </source>
</evidence>
<gene>
    <name evidence="3" type="ORF">QBC35DRAFT_389483</name>
</gene>
<protein>
    <recommendedName>
        <fullName evidence="2">RNase T2-like C-terminal domain-containing protein</fullName>
    </recommendedName>
</protein>
<dbReference type="InterPro" id="IPR057328">
    <property type="entry name" value="RNaseT2L_C"/>
</dbReference>
<feature type="domain" description="RNase T2-like C-terminal" evidence="2">
    <location>
        <begin position="38"/>
        <end position="106"/>
    </location>
</feature>
<proteinExistence type="predicted"/>
<keyword evidence="1" id="KW-0732">Signal</keyword>
<evidence type="ECO:0000256" key="1">
    <source>
        <dbReference type="SAM" id="SignalP"/>
    </source>
</evidence>
<keyword evidence="4" id="KW-1185">Reference proteome</keyword>
<reference evidence="3" key="2">
    <citation type="submission" date="2023-05" db="EMBL/GenBank/DDBJ databases">
        <authorList>
            <consortium name="Lawrence Berkeley National Laboratory"/>
            <person name="Steindorff A."/>
            <person name="Hensen N."/>
            <person name="Bonometti L."/>
            <person name="Westerberg I."/>
            <person name="Brannstrom I.O."/>
            <person name="Guillou S."/>
            <person name="Cros-Aarteil S."/>
            <person name="Calhoun S."/>
            <person name="Haridas S."/>
            <person name="Kuo A."/>
            <person name="Mondo S."/>
            <person name="Pangilinan J."/>
            <person name="Riley R."/>
            <person name="Labutti K."/>
            <person name="Andreopoulos B."/>
            <person name="Lipzen A."/>
            <person name="Chen C."/>
            <person name="Yanf M."/>
            <person name="Daum C."/>
            <person name="Ng V."/>
            <person name="Clum A."/>
            <person name="Ohm R."/>
            <person name="Martin F."/>
            <person name="Silar P."/>
            <person name="Natvig D."/>
            <person name="Lalanne C."/>
            <person name="Gautier V."/>
            <person name="Ament-Velasquez S.L."/>
            <person name="Kruys A."/>
            <person name="Hutchinson M.I."/>
            <person name="Powell A.J."/>
            <person name="Barry K."/>
            <person name="Miller A.N."/>
            <person name="Grigoriev I.V."/>
            <person name="Debuchy R."/>
            <person name="Gladieux P."/>
            <person name="Thoren M.H."/>
            <person name="Johannesson H."/>
        </authorList>
    </citation>
    <scope>NUCLEOTIDE SEQUENCE</scope>
    <source>
        <strain evidence="3">PSN309</strain>
    </source>
</reference>
<evidence type="ECO:0000259" key="2">
    <source>
        <dbReference type="Pfam" id="PF25488"/>
    </source>
</evidence>
<feature type="chain" id="PRO_5043024862" description="RNase T2-like C-terminal domain-containing protein" evidence="1">
    <location>
        <begin position="16"/>
        <end position="182"/>
    </location>
</feature>
<feature type="signal peptide" evidence="1">
    <location>
        <begin position="1"/>
        <end position="15"/>
    </location>
</feature>
<comment type="caution">
    <text evidence="3">The sequence shown here is derived from an EMBL/GenBank/DDBJ whole genome shotgun (WGS) entry which is preliminary data.</text>
</comment>
<sequence length="182" mass="19686">MRISTLLSLAGLAAAAPAPTPVPDSPPTLIPQGTWSGVGQIRAQWNQADYTDLGCLTDAGLWTTNEKLCGTFLAKPYKGSSVKSFTLYSAKGSCKIYGATLNCGPGDGEYIFGIWPWPNSIPNVESLRYGQYGLMATWGHNPPAKEEGPQEIHFVSYREEGKYVWLTWAGLGWKGQGPKISS</sequence>
<dbReference type="Proteomes" id="UP001302126">
    <property type="component" value="Unassembled WGS sequence"/>
</dbReference>
<dbReference type="EMBL" id="MU864449">
    <property type="protein sequence ID" value="KAK4185468.1"/>
    <property type="molecule type" value="Genomic_DNA"/>
</dbReference>